<dbReference type="AlphaFoldDB" id="A0A0F9QFA5"/>
<feature type="domain" description="WYL" evidence="1">
    <location>
        <begin position="10"/>
        <end position="55"/>
    </location>
</feature>
<protein>
    <recommendedName>
        <fullName evidence="1">WYL domain-containing protein</fullName>
    </recommendedName>
</protein>
<sequence length="70" mass="8630">MNLIRLKAKKINGSYTERVCEPYSFREKKNGTIFHFFCRLRNDWRSLRLDNIFLVEILEEKYDPREIVEF</sequence>
<comment type="caution">
    <text evidence="2">The sequence shown here is derived from an EMBL/GenBank/DDBJ whole genome shotgun (WGS) entry which is preliminary data.</text>
</comment>
<evidence type="ECO:0000259" key="1">
    <source>
        <dbReference type="Pfam" id="PF13280"/>
    </source>
</evidence>
<gene>
    <name evidence="2" type="ORF">LCGC14_0709980</name>
</gene>
<evidence type="ECO:0000313" key="2">
    <source>
        <dbReference type="EMBL" id="KKN42755.1"/>
    </source>
</evidence>
<dbReference type="Pfam" id="PF13280">
    <property type="entry name" value="WYL"/>
    <property type="match status" value="1"/>
</dbReference>
<dbReference type="InterPro" id="IPR026881">
    <property type="entry name" value="WYL_dom"/>
</dbReference>
<proteinExistence type="predicted"/>
<accession>A0A0F9QFA5</accession>
<reference evidence="2" key="1">
    <citation type="journal article" date="2015" name="Nature">
        <title>Complex archaea that bridge the gap between prokaryotes and eukaryotes.</title>
        <authorList>
            <person name="Spang A."/>
            <person name="Saw J.H."/>
            <person name="Jorgensen S.L."/>
            <person name="Zaremba-Niedzwiedzka K."/>
            <person name="Martijn J."/>
            <person name="Lind A.E."/>
            <person name="van Eijk R."/>
            <person name="Schleper C."/>
            <person name="Guy L."/>
            <person name="Ettema T.J."/>
        </authorList>
    </citation>
    <scope>NUCLEOTIDE SEQUENCE</scope>
</reference>
<organism evidence="2">
    <name type="scientific">marine sediment metagenome</name>
    <dbReference type="NCBI Taxonomy" id="412755"/>
    <lineage>
        <taxon>unclassified sequences</taxon>
        <taxon>metagenomes</taxon>
        <taxon>ecological metagenomes</taxon>
    </lineage>
</organism>
<dbReference type="EMBL" id="LAZR01001558">
    <property type="protein sequence ID" value="KKN42755.1"/>
    <property type="molecule type" value="Genomic_DNA"/>
</dbReference>
<name>A0A0F9QFA5_9ZZZZ</name>